<dbReference type="AlphaFoldDB" id="A0A5C1NG51"/>
<feature type="domain" description="HTH lysR-type" evidence="5">
    <location>
        <begin position="4"/>
        <end position="61"/>
    </location>
</feature>
<accession>A0A5C1NG51</accession>
<dbReference type="GO" id="GO:0003700">
    <property type="term" value="F:DNA-binding transcription factor activity"/>
    <property type="evidence" value="ECO:0007669"/>
    <property type="project" value="InterPro"/>
</dbReference>
<dbReference type="EMBL" id="CP038437">
    <property type="protein sequence ID" value="QEM81217.1"/>
    <property type="molecule type" value="Genomic_DNA"/>
</dbReference>
<dbReference type="KEGG" id="hbh:E4T21_06475"/>
<dbReference type="Gene3D" id="1.10.10.10">
    <property type="entry name" value="Winged helix-like DNA-binding domain superfamily/Winged helix DNA-binding domain"/>
    <property type="match status" value="1"/>
</dbReference>
<keyword evidence="7" id="KW-1185">Reference proteome</keyword>
<reference evidence="6" key="1">
    <citation type="submission" date="2021-02" db="EMBL/GenBank/DDBJ databases">
        <title>Strain Y2R2, a novel species of the genus Halomonas.</title>
        <authorList>
            <person name="Huang H."/>
        </authorList>
    </citation>
    <scope>NUCLEOTIDE SEQUENCE</scope>
    <source>
        <strain evidence="6">Y2R2</strain>
    </source>
</reference>
<evidence type="ECO:0000256" key="4">
    <source>
        <dbReference type="ARBA" id="ARBA00023163"/>
    </source>
</evidence>
<dbReference type="PANTHER" id="PTHR30419">
    <property type="entry name" value="HTH-TYPE TRANSCRIPTIONAL REGULATOR YBHD"/>
    <property type="match status" value="1"/>
</dbReference>
<keyword evidence="3" id="KW-0238">DNA-binding</keyword>
<evidence type="ECO:0000259" key="5">
    <source>
        <dbReference type="PROSITE" id="PS50931"/>
    </source>
</evidence>
<dbReference type="GO" id="GO:0005829">
    <property type="term" value="C:cytosol"/>
    <property type="evidence" value="ECO:0007669"/>
    <property type="project" value="TreeGrafter"/>
</dbReference>
<evidence type="ECO:0000313" key="7">
    <source>
        <dbReference type="Proteomes" id="UP000324285"/>
    </source>
</evidence>
<dbReference type="SUPFAM" id="SSF46785">
    <property type="entry name" value="Winged helix' DNA-binding domain"/>
    <property type="match status" value="1"/>
</dbReference>
<dbReference type="GO" id="GO:0003677">
    <property type="term" value="F:DNA binding"/>
    <property type="evidence" value="ECO:0007669"/>
    <property type="project" value="UniProtKB-KW"/>
</dbReference>
<dbReference type="PROSITE" id="PS50931">
    <property type="entry name" value="HTH_LYSR"/>
    <property type="match status" value="1"/>
</dbReference>
<keyword evidence="4" id="KW-0804">Transcription</keyword>
<dbReference type="Proteomes" id="UP000324285">
    <property type="component" value="Chromosome"/>
</dbReference>
<sequence length="304" mass="33964">MMRFDFITLRLFIAIADERSLTAAANRENMALAAVSKRISDLESMVGTPLLYRRPRGVELTPAGHAMLHHARNVFDQLQRLSADLSEYSEGVRGHVRLHANTSAVIQFLPDDLAQFSAEYPGIKIDLEEKLSTEVISAVKDNLTDIGIFSRHIPADGLQTFPYRTDQLVLVTPQDHPLAANEAIFLAAATDYDFIGLEQGSSLHQLVSSQVRQQQKNLHTRIQVRSFEGILHMIDRGMGIGVLPEKSVRSHLASLNICTVPLKDDWAHRELVVGVKDVDTLSSISKHMFMHLTSTQQLNQLILK</sequence>
<comment type="similarity">
    <text evidence="1">Belongs to the LysR transcriptional regulatory family.</text>
</comment>
<evidence type="ECO:0000256" key="2">
    <source>
        <dbReference type="ARBA" id="ARBA00023015"/>
    </source>
</evidence>
<dbReference type="PANTHER" id="PTHR30419:SF2">
    <property type="entry name" value="LYSR FAMILY TRANSCRIPTIONAL REGULATOR"/>
    <property type="match status" value="1"/>
</dbReference>
<evidence type="ECO:0000313" key="6">
    <source>
        <dbReference type="EMBL" id="QEM81217.1"/>
    </source>
</evidence>
<gene>
    <name evidence="6" type="ORF">E4T21_06475</name>
</gene>
<dbReference type="Pfam" id="PF03466">
    <property type="entry name" value="LysR_substrate"/>
    <property type="match status" value="1"/>
</dbReference>
<dbReference type="InterPro" id="IPR036388">
    <property type="entry name" value="WH-like_DNA-bd_sf"/>
</dbReference>
<dbReference type="Gene3D" id="3.40.190.290">
    <property type="match status" value="1"/>
</dbReference>
<dbReference type="OrthoDB" id="9785974at2"/>
<name>A0A5C1NG51_9GAMM</name>
<dbReference type="InterPro" id="IPR000847">
    <property type="entry name" value="LysR_HTH_N"/>
</dbReference>
<dbReference type="SUPFAM" id="SSF53850">
    <property type="entry name" value="Periplasmic binding protein-like II"/>
    <property type="match status" value="1"/>
</dbReference>
<dbReference type="CDD" id="cd08421">
    <property type="entry name" value="PBP2_LTTR_like_1"/>
    <property type="match status" value="1"/>
</dbReference>
<dbReference type="InterPro" id="IPR036390">
    <property type="entry name" value="WH_DNA-bd_sf"/>
</dbReference>
<proteinExistence type="inferred from homology"/>
<keyword evidence="2" id="KW-0805">Transcription regulation</keyword>
<evidence type="ECO:0000256" key="3">
    <source>
        <dbReference type="ARBA" id="ARBA00023125"/>
    </source>
</evidence>
<dbReference type="FunFam" id="1.10.10.10:FF:000001">
    <property type="entry name" value="LysR family transcriptional regulator"/>
    <property type="match status" value="1"/>
</dbReference>
<dbReference type="InterPro" id="IPR005119">
    <property type="entry name" value="LysR_subst-bd"/>
</dbReference>
<evidence type="ECO:0000256" key="1">
    <source>
        <dbReference type="ARBA" id="ARBA00009437"/>
    </source>
</evidence>
<dbReference type="InterPro" id="IPR050950">
    <property type="entry name" value="HTH-type_LysR_regulators"/>
</dbReference>
<dbReference type="Pfam" id="PF00126">
    <property type="entry name" value="HTH_1"/>
    <property type="match status" value="1"/>
</dbReference>
<protein>
    <submittedName>
        <fullName evidence="6">LysR family transcriptional regulator</fullName>
    </submittedName>
</protein>
<dbReference type="RefSeq" id="WP_149284231.1">
    <property type="nucleotide sequence ID" value="NZ_CP038437.2"/>
</dbReference>
<organism evidence="6 7">
    <name type="scientific">Halomonas binhaiensis</name>
    <dbReference type="NCBI Taxonomy" id="2562282"/>
    <lineage>
        <taxon>Bacteria</taxon>
        <taxon>Pseudomonadati</taxon>
        <taxon>Pseudomonadota</taxon>
        <taxon>Gammaproteobacteria</taxon>
        <taxon>Oceanospirillales</taxon>
        <taxon>Halomonadaceae</taxon>
        <taxon>Halomonas</taxon>
    </lineage>
</organism>